<protein>
    <recommendedName>
        <fullName evidence="8">Flippase-like domain-containing protein</fullName>
    </recommendedName>
</protein>
<accession>A0A381R358</accession>
<dbReference type="PANTHER" id="PTHR39087">
    <property type="entry name" value="UPF0104 MEMBRANE PROTEIN MJ1595"/>
    <property type="match status" value="1"/>
</dbReference>
<feature type="transmembrane region" description="Helical" evidence="6">
    <location>
        <begin position="133"/>
        <end position="152"/>
    </location>
</feature>
<evidence type="ECO:0000256" key="4">
    <source>
        <dbReference type="ARBA" id="ARBA00022989"/>
    </source>
</evidence>
<gene>
    <name evidence="7" type="ORF">METZ01_LOCUS38508</name>
</gene>
<evidence type="ECO:0000256" key="3">
    <source>
        <dbReference type="ARBA" id="ARBA00022692"/>
    </source>
</evidence>
<reference evidence="7" key="1">
    <citation type="submission" date="2018-05" db="EMBL/GenBank/DDBJ databases">
        <authorList>
            <person name="Lanie J.A."/>
            <person name="Ng W.-L."/>
            <person name="Kazmierczak K.M."/>
            <person name="Andrzejewski T.M."/>
            <person name="Davidsen T.M."/>
            <person name="Wayne K.J."/>
            <person name="Tettelin H."/>
            <person name="Glass J.I."/>
            <person name="Rusch D."/>
            <person name="Podicherti R."/>
            <person name="Tsui H.-C.T."/>
            <person name="Winkler M.E."/>
        </authorList>
    </citation>
    <scope>NUCLEOTIDE SEQUENCE</scope>
</reference>
<evidence type="ECO:0000256" key="1">
    <source>
        <dbReference type="ARBA" id="ARBA00004651"/>
    </source>
</evidence>
<proteinExistence type="predicted"/>
<feature type="transmembrane region" description="Helical" evidence="6">
    <location>
        <begin position="262"/>
        <end position="280"/>
    </location>
</feature>
<sequence>MICLYLAFRQVNFNDISTTLSQGKFLYIIYAFGITGFTFLIRSIRWNTLLGHPSSYTIHHFSSATHIGYFLNNILPLRAGDLVRAKLLSNHDTTIKMSYVIGSLVGEKIIDLWIIGLFTMVLIGFGYTDVLGTQFALILVGIYCLSSLIIFGRHTISNKLLQYVPVLENFIDGYKLVSKNKLRLGMWSVLLWITFVLYVSITLQSIGIVLDIQQVLGLTILSSIVTSMPLAPAAIGTYHLAVIYCLNSLYGIDLEKAQSAAIVMHSIFLVYTIILGYIYLLSEGINIKSITNDEKN</sequence>
<feature type="transmembrane region" description="Helical" evidence="6">
    <location>
        <begin position="109"/>
        <end position="127"/>
    </location>
</feature>
<keyword evidence="4 6" id="KW-1133">Transmembrane helix</keyword>
<evidence type="ECO:0000256" key="5">
    <source>
        <dbReference type="ARBA" id="ARBA00023136"/>
    </source>
</evidence>
<dbReference type="Pfam" id="PF03706">
    <property type="entry name" value="LPG_synthase_TM"/>
    <property type="match status" value="1"/>
</dbReference>
<dbReference type="AlphaFoldDB" id="A0A381R358"/>
<dbReference type="GO" id="GO:0005886">
    <property type="term" value="C:plasma membrane"/>
    <property type="evidence" value="ECO:0007669"/>
    <property type="project" value="UniProtKB-SubCell"/>
</dbReference>
<dbReference type="InterPro" id="IPR022791">
    <property type="entry name" value="L-PG_synthase/AglD"/>
</dbReference>
<feature type="transmembrane region" description="Helical" evidence="6">
    <location>
        <begin position="189"/>
        <end position="210"/>
    </location>
</feature>
<evidence type="ECO:0000256" key="6">
    <source>
        <dbReference type="SAM" id="Phobius"/>
    </source>
</evidence>
<evidence type="ECO:0000313" key="7">
    <source>
        <dbReference type="EMBL" id="SUZ85654.1"/>
    </source>
</evidence>
<dbReference type="NCBIfam" id="TIGR00374">
    <property type="entry name" value="flippase-like domain"/>
    <property type="match status" value="1"/>
</dbReference>
<comment type="subcellular location">
    <subcellularLocation>
        <location evidence="1">Cell membrane</location>
        <topology evidence="1">Multi-pass membrane protein</topology>
    </subcellularLocation>
</comment>
<keyword evidence="2" id="KW-1003">Cell membrane</keyword>
<keyword evidence="5 6" id="KW-0472">Membrane</keyword>
<feature type="transmembrane region" description="Helical" evidence="6">
    <location>
        <begin position="230"/>
        <end position="250"/>
    </location>
</feature>
<name>A0A381R358_9ZZZZ</name>
<dbReference type="PANTHER" id="PTHR39087:SF2">
    <property type="entry name" value="UPF0104 MEMBRANE PROTEIN MJ1595"/>
    <property type="match status" value="1"/>
</dbReference>
<evidence type="ECO:0008006" key="8">
    <source>
        <dbReference type="Google" id="ProtNLM"/>
    </source>
</evidence>
<evidence type="ECO:0000256" key="2">
    <source>
        <dbReference type="ARBA" id="ARBA00022475"/>
    </source>
</evidence>
<organism evidence="7">
    <name type="scientific">marine metagenome</name>
    <dbReference type="NCBI Taxonomy" id="408172"/>
    <lineage>
        <taxon>unclassified sequences</taxon>
        <taxon>metagenomes</taxon>
        <taxon>ecological metagenomes</taxon>
    </lineage>
</organism>
<feature type="transmembrane region" description="Helical" evidence="6">
    <location>
        <begin position="25"/>
        <end position="44"/>
    </location>
</feature>
<keyword evidence="3 6" id="KW-0812">Transmembrane</keyword>
<dbReference type="EMBL" id="UINC01001646">
    <property type="protein sequence ID" value="SUZ85654.1"/>
    <property type="molecule type" value="Genomic_DNA"/>
</dbReference>